<dbReference type="Gene3D" id="3.30.240.20">
    <property type="entry name" value="bsu07140 like domains"/>
    <property type="match status" value="2"/>
</dbReference>
<dbReference type="PANTHER" id="PTHR34582">
    <property type="entry name" value="UPF0702 TRANSMEMBRANE PROTEIN YCAP"/>
    <property type="match status" value="1"/>
</dbReference>
<evidence type="ECO:0000259" key="9">
    <source>
        <dbReference type="Pfam" id="PF20730"/>
    </source>
</evidence>
<accession>A0ABT1YPR3</accession>
<dbReference type="PANTHER" id="PTHR34582:SF7">
    <property type="entry name" value="UPF0702 TRANSMEMBRANE PROTEIN YDFS"/>
    <property type="match status" value="1"/>
</dbReference>
<dbReference type="InterPro" id="IPR023090">
    <property type="entry name" value="UPF0702_alpha/beta_dom_sf"/>
</dbReference>
<comment type="caution">
    <text evidence="10">The sequence shown here is derived from an EMBL/GenBank/DDBJ whole genome shotgun (WGS) entry which is preliminary data.</text>
</comment>
<dbReference type="RefSeq" id="WP_258216717.1">
    <property type="nucleotide sequence ID" value="NZ_JANQBD010000025.1"/>
</dbReference>
<keyword evidence="4 7" id="KW-0812">Transmembrane</keyword>
<name>A0ABT1YPR3_9BACL</name>
<dbReference type="InterPro" id="IPR007353">
    <property type="entry name" value="DUF421"/>
</dbReference>
<evidence type="ECO:0000313" key="10">
    <source>
        <dbReference type="EMBL" id="MCR8635168.1"/>
    </source>
</evidence>
<evidence type="ECO:0000256" key="3">
    <source>
        <dbReference type="ARBA" id="ARBA00022475"/>
    </source>
</evidence>
<dbReference type="EMBL" id="JANQBD010000025">
    <property type="protein sequence ID" value="MCR8635168.1"/>
    <property type="molecule type" value="Genomic_DNA"/>
</dbReference>
<dbReference type="Pfam" id="PF20730">
    <property type="entry name" value="YetF_N"/>
    <property type="match status" value="1"/>
</dbReference>
<comment type="similarity">
    <text evidence="2">Belongs to the UPF0702 family.</text>
</comment>
<evidence type="ECO:0000256" key="4">
    <source>
        <dbReference type="ARBA" id="ARBA00022692"/>
    </source>
</evidence>
<feature type="domain" description="YetF-like N-terminal transmembrane" evidence="9">
    <location>
        <begin position="6"/>
        <end position="78"/>
    </location>
</feature>
<evidence type="ECO:0000256" key="6">
    <source>
        <dbReference type="ARBA" id="ARBA00023136"/>
    </source>
</evidence>
<keyword evidence="3" id="KW-1003">Cell membrane</keyword>
<sequence length="236" mass="26838">MQEGIEIFGRTILAFAALLLIARILGKQTISNMTFHDFATGITMGAVAANLAFNEKIQAWYFILSLAVFTLTSYIMSVVALKFPNTRKWVSGGPTVIIEKGKILEDNMRKLHYTLDSLNQSLREKDVFNIEEVDYAILETNGKLSVKKKDKYLALIKKDLNLVHSGTTSFPIEVIMDGKMMKENLLENNLSEQWLMNQIDQKGKKLSDIFYGVKTTNGNLVFDYYKDNLQHPIDKE</sequence>
<feature type="domain" description="YetF C-terminal" evidence="8">
    <location>
        <begin position="82"/>
        <end position="212"/>
    </location>
</feature>
<evidence type="ECO:0000259" key="8">
    <source>
        <dbReference type="Pfam" id="PF04239"/>
    </source>
</evidence>
<feature type="transmembrane region" description="Helical" evidence="7">
    <location>
        <begin position="59"/>
        <end position="81"/>
    </location>
</feature>
<organism evidence="10 11">
    <name type="scientific">Paenibacillus radicis</name>
    <name type="common">ex Xue et al. 2023</name>
    <dbReference type="NCBI Taxonomy" id="2972489"/>
    <lineage>
        <taxon>Bacteria</taxon>
        <taxon>Bacillati</taxon>
        <taxon>Bacillota</taxon>
        <taxon>Bacilli</taxon>
        <taxon>Bacillales</taxon>
        <taxon>Paenibacillaceae</taxon>
        <taxon>Paenibacillus</taxon>
    </lineage>
</organism>
<evidence type="ECO:0000256" key="2">
    <source>
        <dbReference type="ARBA" id="ARBA00006448"/>
    </source>
</evidence>
<keyword evidence="6 7" id="KW-0472">Membrane</keyword>
<gene>
    <name evidence="10" type="ORF">NV381_28610</name>
</gene>
<evidence type="ECO:0000256" key="5">
    <source>
        <dbReference type="ARBA" id="ARBA00022989"/>
    </source>
</evidence>
<keyword evidence="5 7" id="KW-1133">Transmembrane helix</keyword>
<comment type="subcellular location">
    <subcellularLocation>
        <location evidence="1">Cell membrane</location>
        <topology evidence="1">Multi-pass membrane protein</topology>
    </subcellularLocation>
</comment>
<dbReference type="InterPro" id="IPR048454">
    <property type="entry name" value="YetF_N"/>
</dbReference>
<dbReference type="Proteomes" id="UP001300012">
    <property type="component" value="Unassembled WGS sequence"/>
</dbReference>
<keyword evidence="11" id="KW-1185">Reference proteome</keyword>
<feature type="transmembrane region" description="Helical" evidence="7">
    <location>
        <begin position="7"/>
        <end position="26"/>
    </location>
</feature>
<protein>
    <submittedName>
        <fullName evidence="10">DUF421 domain-containing protein</fullName>
    </submittedName>
</protein>
<dbReference type="Pfam" id="PF04239">
    <property type="entry name" value="DUF421"/>
    <property type="match status" value="1"/>
</dbReference>
<proteinExistence type="inferred from homology"/>
<evidence type="ECO:0000256" key="1">
    <source>
        <dbReference type="ARBA" id="ARBA00004651"/>
    </source>
</evidence>
<evidence type="ECO:0000313" key="11">
    <source>
        <dbReference type="Proteomes" id="UP001300012"/>
    </source>
</evidence>
<evidence type="ECO:0000256" key="7">
    <source>
        <dbReference type="SAM" id="Phobius"/>
    </source>
</evidence>
<reference evidence="10 11" key="1">
    <citation type="submission" date="2022-08" db="EMBL/GenBank/DDBJ databases">
        <title>Paenibacillus endoradicis sp. nov., Paenibacillus radicibacter sp. nov and Paenibacillus pararadicis sp. nov., three cold-adapted plant growth-promoting bacteria isolated from root of Larix gmelinii in Great Khingan.</title>
        <authorList>
            <person name="Xue H."/>
        </authorList>
    </citation>
    <scope>NUCLEOTIDE SEQUENCE [LARGE SCALE GENOMIC DNA]</scope>
    <source>
        <strain evidence="10 11">N5-1-1-5</strain>
    </source>
</reference>